<evidence type="ECO:0000256" key="3">
    <source>
        <dbReference type="ARBA" id="ARBA00022679"/>
    </source>
</evidence>
<sequence length="413" mass="44274">MPLAAPDYAFAAPFQHPPASPIRSLMPYAMRPGTISLAGGYPAQELFDVEGLAAASRQVLERLGACLQYSNIDGQASLRHELARLSAARGLHCDADTELAVTGGSQQALALLARVMLQPGDAAVIETPAFPNSVQALRYTGAAVHTVPSGPSGIDLDALDALAARVRPKMVCVVASFSNPCGATISRERRLRLLELAVRHRFLIVEDDPYGELRFAGETVPPIAALAEGQARHWAVYISSMSKTMAPALRIGWVVAPAEVRRRVVGAKAADDMACSAWTQEMVAQYLADGRYAQHVPRIRAAYGARCDAMAAALERELGERVVFRKPEGGMFFWARLNGAIDATRLLPYAIEHEVVYVPGKAFYADPAQADVNALRMSFATMNEAQIAQGIVRLGRALQACEANAPVSISLAA</sequence>
<feature type="domain" description="Aminotransferase class I/classII large" evidence="5">
    <location>
        <begin position="48"/>
        <end position="393"/>
    </location>
</feature>
<dbReference type="Proteomes" id="UP000007564">
    <property type="component" value="Chromosome"/>
</dbReference>
<dbReference type="HOGENOM" id="CLU_017584_0_6_4"/>
<keyword evidence="4" id="KW-0663">Pyridoxal phosphate</keyword>
<dbReference type="SUPFAM" id="SSF53383">
    <property type="entry name" value="PLP-dependent transferases"/>
    <property type="match status" value="1"/>
</dbReference>
<dbReference type="CDD" id="cd00609">
    <property type="entry name" value="AAT_like"/>
    <property type="match status" value="1"/>
</dbReference>
<dbReference type="PANTHER" id="PTHR42790">
    <property type="entry name" value="AMINOTRANSFERASE"/>
    <property type="match status" value="1"/>
</dbReference>
<organism evidence="6 7">
    <name type="scientific">Bordetella bronchiseptica 253</name>
    <dbReference type="NCBI Taxonomy" id="568707"/>
    <lineage>
        <taxon>Bacteria</taxon>
        <taxon>Pseudomonadati</taxon>
        <taxon>Pseudomonadota</taxon>
        <taxon>Betaproteobacteria</taxon>
        <taxon>Burkholderiales</taxon>
        <taxon>Alcaligenaceae</taxon>
        <taxon>Bordetella</taxon>
    </lineage>
</organism>
<dbReference type="OrthoDB" id="9804020at2"/>
<dbReference type="InterPro" id="IPR015421">
    <property type="entry name" value="PyrdxlP-dep_Trfase_major"/>
</dbReference>
<dbReference type="EMBL" id="HE965806">
    <property type="protein sequence ID" value="CCJ55094.1"/>
    <property type="molecule type" value="Genomic_DNA"/>
</dbReference>
<evidence type="ECO:0000313" key="6">
    <source>
        <dbReference type="EMBL" id="CCJ55094.1"/>
    </source>
</evidence>
<dbReference type="GO" id="GO:1901605">
    <property type="term" value="P:alpha-amino acid metabolic process"/>
    <property type="evidence" value="ECO:0007669"/>
    <property type="project" value="TreeGrafter"/>
</dbReference>
<dbReference type="AlphaFoldDB" id="A0A0C6P5J6"/>
<proteinExistence type="predicted"/>
<dbReference type="InterPro" id="IPR050859">
    <property type="entry name" value="Class-I_PLP-dep_aminotransf"/>
</dbReference>
<gene>
    <name evidence="6" type="ORF">BN112_3177</name>
</gene>
<evidence type="ECO:0000313" key="7">
    <source>
        <dbReference type="Proteomes" id="UP000007564"/>
    </source>
</evidence>
<comment type="cofactor">
    <cofactor evidence="1">
        <name>pyridoxal 5'-phosphate</name>
        <dbReference type="ChEBI" id="CHEBI:597326"/>
    </cofactor>
</comment>
<dbReference type="PANTHER" id="PTHR42790:SF19">
    <property type="entry name" value="KYNURENINE_ALPHA-AMINOADIPATE AMINOTRANSFERASE, MITOCHONDRIAL"/>
    <property type="match status" value="1"/>
</dbReference>
<dbReference type="Pfam" id="PF00155">
    <property type="entry name" value="Aminotran_1_2"/>
    <property type="match status" value="1"/>
</dbReference>
<dbReference type="InterPro" id="IPR015422">
    <property type="entry name" value="PyrdxlP-dep_Trfase_small"/>
</dbReference>
<dbReference type="InterPro" id="IPR004839">
    <property type="entry name" value="Aminotransferase_I/II_large"/>
</dbReference>
<name>A0A0C6P5J6_BORBO</name>
<evidence type="ECO:0000259" key="5">
    <source>
        <dbReference type="Pfam" id="PF00155"/>
    </source>
</evidence>
<dbReference type="KEGG" id="bbh:BN112_3177"/>
<dbReference type="InterPro" id="IPR015424">
    <property type="entry name" value="PyrdxlP-dep_Trfase"/>
</dbReference>
<dbReference type="GO" id="GO:0030170">
    <property type="term" value="F:pyridoxal phosphate binding"/>
    <property type="evidence" value="ECO:0007669"/>
    <property type="project" value="InterPro"/>
</dbReference>
<evidence type="ECO:0000256" key="2">
    <source>
        <dbReference type="ARBA" id="ARBA00022576"/>
    </source>
</evidence>
<keyword evidence="3 6" id="KW-0808">Transferase</keyword>
<reference evidence="6 7" key="1">
    <citation type="journal article" date="2012" name="BMC Genomics">
        <title>Comparative genomics of the classical Bordetella subspecies: the evolution and exchange of virulence-associated diversity amongst closely related pathogens.</title>
        <authorList>
            <person name="Park J."/>
            <person name="Zhang Y."/>
            <person name="Buboltz A.M."/>
            <person name="Zhang X."/>
            <person name="Schuster S.C."/>
            <person name="Ahuja U."/>
            <person name="Liu M."/>
            <person name="Miller J.F."/>
            <person name="Sebaihia M."/>
            <person name="Bentley S.D."/>
            <person name="Parkhill J."/>
            <person name="Harvill E.T."/>
        </authorList>
    </citation>
    <scope>NUCLEOTIDE SEQUENCE [LARGE SCALE GENOMIC DNA]</scope>
    <source>
        <strain evidence="6 7">253</strain>
    </source>
</reference>
<evidence type="ECO:0000256" key="1">
    <source>
        <dbReference type="ARBA" id="ARBA00001933"/>
    </source>
</evidence>
<keyword evidence="2 6" id="KW-0032">Aminotransferase</keyword>
<accession>A0A0C6P5J6</accession>
<dbReference type="Gene3D" id="3.90.1150.10">
    <property type="entry name" value="Aspartate Aminotransferase, domain 1"/>
    <property type="match status" value="1"/>
</dbReference>
<dbReference type="Gene3D" id="3.40.640.10">
    <property type="entry name" value="Type I PLP-dependent aspartate aminotransferase-like (Major domain)"/>
    <property type="match status" value="1"/>
</dbReference>
<evidence type="ECO:0000256" key="4">
    <source>
        <dbReference type="ARBA" id="ARBA00022898"/>
    </source>
</evidence>
<dbReference type="GO" id="GO:0008483">
    <property type="term" value="F:transaminase activity"/>
    <property type="evidence" value="ECO:0007669"/>
    <property type="project" value="UniProtKB-KW"/>
</dbReference>
<dbReference type="RefSeq" id="WP_010925742.1">
    <property type="nucleotide sequence ID" value="NC_019382.1"/>
</dbReference>
<protein>
    <submittedName>
        <fullName evidence="6">Probable aminotransferase</fullName>
    </submittedName>
</protein>